<dbReference type="PANTHER" id="PTHR45625:SF4">
    <property type="entry name" value="PEPTIDYLPROLYL ISOMERASE DOMAIN AND WD REPEAT-CONTAINING PROTEIN 1"/>
    <property type="match status" value="1"/>
</dbReference>
<evidence type="ECO:0000259" key="8">
    <source>
        <dbReference type="PROSITE" id="PS50059"/>
    </source>
</evidence>
<dbReference type="Pfam" id="PF00254">
    <property type="entry name" value="FKBP_C"/>
    <property type="match status" value="1"/>
</dbReference>
<dbReference type="InterPro" id="IPR044666">
    <property type="entry name" value="Cyclophilin_A-like"/>
</dbReference>
<dbReference type="InterPro" id="IPR001179">
    <property type="entry name" value="PPIase_FKBP_dom"/>
</dbReference>
<dbReference type="Gene3D" id="2.40.100.10">
    <property type="entry name" value="Cyclophilin-like"/>
    <property type="match status" value="1"/>
</dbReference>
<feature type="domain" description="PPIase cyclophilin-type" evidence="9">
    <location>
        <begin position="56"/>
        <end position="189"/>
    </location>
</feature>
<organism evidence="10 11">
    <name type="scientific">Flavobacterium solisilvae</name>
    <dbReference type="NCBI Taxonomy" id="1852019"/>
    <lineage>
        <taxon>Bacteria</taxon>
        <taxon>Pseudomonadati</taxon>
        <taxon>Bacteroidota</taxon>
        <taxon>Flavobacteriia</taxon>
        <taxon>Flavobacteriales</taxon>
        <taxon>Flavobacteriaceae</taxon>
        <taxon>Flavobacterium</taxon>
    </lineage>
</organism>
<proteinExistence type="inferred from homology"/>
<feature type="signal peptide" evidence="7">
    <location>
        <begin position="1"/>
        <end position="20"/>
    </location>
</feature>
<dbReference type="PRINTS" id="PR00153">
    <property type="entry name" value="CSAPPISMRASE"/>
</dbReference>
<dbReference type="Proteomes" id="UP000767947">
    <property type="component" value="Unassembled WGS sequence"/>
</dbReference>
<dbReference type="SUPFAM" id="SSF50891">
    <property type="entry name" value="Cyclophilin-like"/>
    <property type="match status" value="1"/>
</dbReference>
<evidence type="ECO:0000256" key="1">
    <source>
        <dbReference type="ARBA" id="ARBA00000971"/>
    </source>
</evidence>
<evidence type="ECO:0000256" key="6">
    <source>
        <dbReference type="PROSITE-ProRule" id="PRU00277"/>
    </source>
</evidence>
<evidence type="ECO:0000256" key="3">
    <source>
        <dbReference type="ARBA" id="ARBA00013194"/>
    </source>
</evidence>
<comment type="caution">
    <text evidence="10">The sequence shown here is derived from an EMBL/GenBank/DDBJ whole genome shotgun (WGS) entry which is preliminary data.</text>
</comment>
<dbReference type="SUPFAM" id="SSF54534">
    <property type="entry name" value="FKBP-like"/>
    <property type="match status" value="1"/>
</dbReference>
<dbReference type="Gene3D" id="3.10.50.40">
    <property type="match status" value="1"/>
</dbReference>
<dbReference type="PROSITE" id="PS50059">
    <property type="entry name" value="FKBP_PPIASE"/>
    <property type="match status" value="1"/>
</dbReference>
<feature type="domain" description="PPIase FKBP-type" evidence="8">
    <location>
        <begin position="295"/>
        <end position="401"/>
    </location>
</feature>
<evidence type="ECO:0000313" key="11">
    <source>
        <dbReference type="Proteomes" id="UP000767947"/>
    </source>
</evidence>
<gene>
    <name evidence="10" type="ORF">G6042_02630</name>
</gene>
<reference evidence="10 11" key="1">
    <citation type="submission" date="2020-02" db="EMBL/GenBank/DDBJ databases">
        <title>Flavobacterium sp. genome.</title>
        <authorList>
            <person name="Jung H.S."/>
            <person name="Baek J.H."/>
            <person name="Jeon C.O."/>
        </authorList>
    </citation>
    <scope>NUCLEOTIDE SEQUENCE [LARGE SCALE GENOMIC DNA]</scope>
    <source>
        <strain evidence="10 11">SE-s27</strain>
    </source>
</reference>
<evidence type="ECO:0000256" key="5">
    <source>
        <dbReference type="ARBA" id="ARBA00023235"/>
    </source>
</evidence>
<keyword evidence="7" id="KW-0732">Signal</keyword>
<dbReference type="EC" id="5.2.1.8" evidence="3 6"/>
<dbReference type="InterPro" id="IPR046357">
    <property type="entry name" value="PPIase_dom_sf"/>
</dbReference>
<protein>
    <recommendedName>
        <fullName evidence="3 6">peptidylprolyl isomerase</fullName>
        <ecNumber evidence="3 6">5.2.1.8</ecNumber>
    </recommendedName>
</protein>
<dbReference type="InterPro" id="IPR020892">
    <property type="entry name" value="Cyclophilin-type_PPIase_CS"/>
</dbReference>
<dbReference type="PROSITE" id="PS00170">
    <property type="entry name" value="CSA_PPIASE_1"/>
    <property type="match status" value="1"/>
</dbReference>
<dbReference type="InterPro" id="IPR002130">
    <property type="entry name" value="Cyclophilin-type_PPIase_dom"/>
</dbReference>
<evidence type="ECO:0000313" key="10">
    <source>
        <dbReference type="EMBL" id="NMH24161.1"/>
    </source>
</evidence>
<name>A0ABX1QQQ9_9FLAO</name>
<keyword evidence="11" id="KW-1185">Reference proteome</keyword>
<dbReference type="CDD" id="cd00317">
    <property type="entry name" value="cyclophilin"/>
    <property type="match status" value="1"/>
</dbReference>
<evidence type="ECO:0000256" key="2">
    <source>
        <dbReference type="ARBA" id="ARBA00007365"/>
    </source>
</evidence>
<comment type="similarity">
    <text evidence="2">Belongs to the cyclophilin-type PPIase family.</text>
</comment>
<dbReference type="PROSITE" id="PS50072">
    <property type="entry name" value="CSA_PPIASE_2"/>
    <property type="match status" value="1"/>
</dbReference>
<keyword evidence="4 6" id="KW-0697">Rotamase</keyword>
<keyword evidence="5 6" id="KW-0413">Isomerase</keyword>
<dbReference type="PANTHER" id="PTHR45625">
    <property type="entry name" value="PEPTIDYL-PROLYL CIS-TRANS ISOMERASE-RELATED"/>
    <property type="match status" value="1"/>
</dbReference>
<feature type="chain" id="PRO_5047150885" description="peptidylprolyl isomerase" evidence="7">
    <location>
        <begin position="21"/>
        <end position="403"/>
    </location>
</feature>
<comment type="catalytic activity">
    <reaction evidence="1 6">
        <text>[protein]-peptidylproline (omega=180) = [protein]-peptidylproline (omega=0)</text>
        <dbReference type="Rhea" id="RHEA:16237"/>
        <dbReference type="Rhea" id="RHEA-COMP:10747"/>
        <dbReference type="Rhea" id="RHEA-COMP:10748"/>
        <dbReference type="ChEBI" id="CHEBI:83833"/>
        <dbReference type="ChEBI" id="CHEBI:83834"/>
        <dbReference type="EC" id="5.2.1.8"/>
    </reaction>
</comment>
<sequence>MKIKNNILFLFLIGMTTVVAQTAKKPVAAKPTTTAAKPQTNNTNEGVFAEIETSKGKIVIALEYKKTPITVANFVSLAEGTNTEVKDEKLKGKPFYNGLKFHRVIADFMIQGGDPAGNGSGGPGYAFKDEIVADLKHNSGGILSMANSGPKTNGSQFFITHKETPWLDGKHTVFGKVTSGMDVVNAIKQDDLINKITIVRKGAEAKKFDAAKIFTDYMANKANEDKKEAEIAAENKRKAEEAEAAKKAEYAVKYAPVIAAKVKQLNEVKTASTETATGLRYKIIQNGTGKKPADGTNVLIHYAGYLEDGSLFESSYEVVAKEYGKFDENRAKANGYQPFPFQYGNKSGLIPGFFEALSFMNYGDKIVAFIPSKLGYGERGAGNVIPPNANIVFEIELIEAPTK</sequence>
<dbReference type="Pfam" id="PF00160">
    <property type="entry name" value="Pro_isomerase"/>
    <property type="match status" value="1"/>
</dbReference>
<dbReference type="InterPro" id="IPR029000">
    <property type="entry name" value="Cyclophilin-like_dom_sf"/>
</dbReference>
<accession>A0ABX1QQQ9</accession>
<dbReference type="GO" id="GO:0016853">
    <property type="term" value="F:isomerase activity"/>
    <property type="evidence" value="ECO:0007669"/>
    <property type="project" value="UniProtKB-KW"/>
</dbReference>
<evidence type="ECO:0000256" key="4">
    <source>
        <dbReference type="ARBA" id="ARBA00023110"/>
    </source>
</evidence>
<dbReference type="EMBL" id="JAAMPT010000195">
    <property type="protein sequence ID" value="NMH24161.1"/>
    <property type="molecule type" value="Genomic_DNA"/>
</dbReference>
<evidence type="ECO:0000256" key="7">
    <source>
        <dbReference type="SAM" id="SignalP"/>
    </source>
</evidence>
<evidence type="ECO:0000259" key="9">
    <source>
        <dbReference type="PROSITE" id="PS50072"/>
    </source>
</evidence>